<keyword evidence="9 11" id="KW-0472">Membrane</keyword>
<keyword evidence="13" id="KW-0732">Signal</keyword>
<comment type="similarity">
    <text evidence="11 12">Belongs to the TonB-dependent receptor family.</text>
</comment>
<keyword evidence="10 11" id="KW-0998">Cell outer membrane</keyword>
<protein>
    <submittedName>
        <fullName evidence="15">TonB-dependent receptor</fullName>
    </submittedName>
</protein>
<comment type="caution">
    <text evidence="15">The sequence shown here is derived from an EMBL/GenBank/DDBJ whole genome shotgun (WGS) entry which is preliminary data.</text>
</comment>
<evidence type="ECO:0000256" key="3">
    <source>
        <dbReference type="ARBA" id="ARBA00022452"/>
    </source>
</evidence>
<keyword evidence="5 11" id="KW-0812">Transmembrane</keyword>
<evidence type="ECO:0000256" key="8">
    <source>
        <dbReference type="ARBA" id="ARBA00023077"/>
    </source>
</evidence>
<name>A0ABV0B4A5_9SPHN</name>
<dbReference type="RefSeq" id="WP_346245410.1">
    <property type="nucleotide sequence ID" value="NZ_JBDIZK010000002.1"/>
</dbReference>
<dbReference type="PROSITE" id="PS52016">
    <property type="entry name" value="TONB_DEPENDENT_REC_3"/>
    <property type="match status" value="1"/>
</dbReference>
<feature type="domain" description="Secretin/TonB short N-terminal" evidence="14">
    <location>
        <begin position="52"/>
        <end position="103"/>
    </location>
</feature>
<dbReference type="Pfam" id="PF07660">
    <property type="entry name" value="STN"/>
    <property type="match status" value="1"/>
</dbReference>
<sequence>MGIGKGRFALMGGSACVAVMAAMPAMAQMRSFDVSAQAAETGVVALGNQGDIQIIAARKFTKGKRTSAVRGEMTVDHALKALLSGTGLSARRTGTKTYVVLPAEEPASAGGAVSPPSPQTRISSAQTPTYAVDATSGGQERQDVQDEQPTEIVVTAQKREESIRDVPIAVSAFSSEALNERKIEGGSELLRAIPNVSFSKSNFSMYNFSIRGIGTKAISASSDPAVAVSFNNTPLVRNRLFEAEFFDVARVEVLRGPQGTLYGRNATAGVVNMLPALPSQEFEGELRGEVGNYSTTRINGMLNVPLGDTLAVRVAGAWTKRDGFDYNSFTQKRVNGRDLWAGRASILWEPSDRFRASAIWQHFEEDDNRSRTGKQLCTNDPGPEKVGNVTVPNASLRGKLSQGCLPGSLYDDAAYGVPNGRSLVYLKVPADILLGFQRNPNRPDGRGGPRVNILRDGDPFAGVTQSRDLREISTSYDPVFRARNDVYQLNLEFEPAEGLQFVSQSAYSRDRYYSSQDYNRFVSNPIFNDSTQELLTVLGQRIDTTLYPGPTPGGQYCDPQLGCSDRMVSIDLSRSRNEQWSQEFRLQSSYDGPVNFNVGVNYLNFKSQDDYYVFNNMFTLIADWYYSRNGALNTTRPCELGYEARECPYVDRNPLSSLDNQGHNYFLSQNGIRIRSWAGFGELYWKFASNLKLTLGVRYTRDEKISTQIPSQLLLAGGTETPFPGDTTGGRVNSGYPALPDIRQRWGEFTGRAVLDWKPTLGFTDDTLVYASASRGYKGGGTNPPRVDFNPAIVQYQFLPQTFRPEFVNAFEIGMKNSFDGGRLTFNATGFFYDYKDYQISQIVDRIAFNENFGATSMGLEFEAAWRPSRAFRIDANFGLLKTRLKRGSQSIDVMDRTQGDSDWVVLRPWLQVPSNCIAPRVLVERLLPANNEIALAALCPGATRVGTYNPAVESKFKLYNTYGFTYDPLAPYNPDTVGLNIAQGGSGAPNGGRGFSADLTGNELPNAPRWTVNVGAQYTFFLDSNDWELTFRGDYYRQSESYARVFNTAYDRLRAWDNINLAVTLTRPASDVTFQLYVKNLLDDAPITDFFTNADDTGLTTNVFTLDPRIIGFNVTKRF</sequence>
<dbReference type="InterPro" id="IPR012910">
    <property type="entry name" value="Plug_dom"/>
</dbReference>
<evidence type="ECO:0000256" key="13">
    <source>
        <dbReference type="SAM" id="SignalP"/>
    </source>
</evidence>
<comment type="subcellular location">
    <subcellularLocation>
        <location evidence="1 11">Cell outer membrane</location>
        <topology evidence="1 11">Multi-pass membrane protein</topology>
    </subcellularLocation>
</comment>
<evidence type="ECO:0000313" key="15">
    <source>
        <dbReference type="EMBL" id="MEN3746408.1"/>
    </source>
</evidence>
<dbReference type="InterPro" id="IPR036942">
    <property type="entry name" value="Beta-barrel_TonB_sf"/>
</dbReference>
<gene>
    <name evidence="15" type="ORF">TPR58_04450</name>
</gene>
<evidence type="ECO:0000256" key="1">
    <source>
        <dbReference type="ARBA" id="ARBA00004571"/>
    </source>
</evidence>
<feature type="chain" id="PRO_5046907185" evidence="13">
    <location>
        <begin position="28"/>
        <end position="1120"/>
    </location>
</feature>
<accession>A0ABV0B4A5</accession>
<proteinExistence type="inferred from homology"/>
<dbReference type="Pfam" id="PF07715">
    <property type="entry name" value="Plug"/>
    <property type="match status" value="1"/>
</dbReference>
<organism evidence="15 16">
    <name type="scientific">Sphingomonas rustica</name>
    <dbReference type="NCBI Taxonomy" id="3103142"/>
    <lineage>
        <taxon>Bacteria</taxon>
        <taxon>Pseudomonadati</taxon>
        <taxon>Pseudomonadota</taxon>
        <taxon>Alphaproteobacteria</taxon>
        <taxon>Sphingomonadales</taxon>
        <taxon>Sphingomonadaceae</taxon>
        <taxon>Sphingomonas</taxon>
    </lineage>
</organism>
<feature type="signal peptide" evidence="13">
    <location>
        <begin position="1"/>
        <end position="27"/>
    </location>
</feature>
<dbReference type="Proteomes" id="UP001427805">
    <property type="component" value="Unassembled WGS sequence"/>
</dbReference>
<dbReference type="InterPro" id="IPR000531">
    <property type="entry name" value="Beta-barrel_TonB"/>
</dbReference>
<keyword evidence="7" id="KW-0406">Ion transport</keyword>
<keyword evidence="4" id="KW-0410">Iron transport</keyword>
<dbReference type="SMART" id="SM00965">
    <property type="entry name" value="STN"/>
    <property type="match status" value="1"/>
</dbReference>
<evidence type="ECO:0000256" key="9">
    <source>
        <dbReference type="ARBA" id="ARBA00023136"/>
    </source>
</evidence>
<evidence type="ECO:0000256" key="12">
    <source>
        <dbReference type="RuleBase" id="RU003357"/>
    </source>
</evidence>
<evidence type="ECO:0000313" key="16">
    <source>
        <dbReference type="Proteomes" id="UP001427805"/>
    </source>
</evidence>
<keyword evidence="6" id="KW-0408">Iron</keyword>
<keyword evidence="16" id="KW-1185">Reference proteome</keyword>
<dbReference type="InterPro" id="IPR039426">
    <property type="entry name" value="TonB-dep_rcpt-like"/>
</dbReference>
<keyword evidence="2 11" id="KW-0813">Transport</keyword>
<evidence type="ECO:0000259" key="14">
    <source>
        <dbReference type="SMART" id="SM00965"/>
    </source>
</evidence>
<evidence type="ECO:0000256" key="11">
    <source>
        <dbReference type="PROSITE-ProRule" id="PRU01360"/>
    </source>
</evidence>
<dbReference type="Gene3D" id="2.40.170.20">
    <property type="entry name" value="TonB-dependent receptor, beta-barrel domain"/>
    <property type="match status" value="3"/>
</dbReference>
<keyword evidence="15" id="KW-0675">Receptor</keyword>
<evidence type="ECO:0000256" key="6">
    <source>
        <dbReference type="ARBA" id="ARBA00023004"/>
    </source>
</evidence>
<reference evidence="15 16" key="1">
    <citation type="submission" date="2024-05" db="EMBL/GenBank/DDBJ databases">
        <title>Sphingomonas sp. HF-S3 16S ribosomal RNA gene Genome sequencing and assembly.</title>
        <authorList>
            <person name="Lee H."/>
        </authorList>
    </citation>
    <scope>NUCLEOTIDE SEQUENCE [LARGE SCALE GENOMIC DNA]</scope>
    <source>
        <strain evidence="15 16">HF-S3</strain>
    </source>
</reference>
<evidence type="ECO:0000256" key="10">
    <source>
        <dbReference type="ARBA" id="ARBA00023237"/>
    </source>
</evidence>
<dbReference type="InterPro" id="IPR011662">
    <property type="entry name" value="Secretin/TonB_short_N"/>
</dbReference>
<keyword evidence="8 12" id="KW-0798">TonB box</keyword>
<evidence type="ECO:0000256" key="2">
    <source>
        <dbReference type="ARBA" id="ARBA00022448"/>
    </source>
</evidence>
<dbReference type="EMBL" id="JBDIZK010000002">
    <property type="protein sequence ID" value="MEN3746408.1"/>
    <property type="molecule type" value="Genomic_DNA"/>
</dbReference>
<evidence type="ECO:0000256" key="7">
    <source>
        <dbReference type="ARBA" id="ARBA00023065"/>
    </source>
</evidence>
<dbReference type="PANTHER" id="PTHR32552:SF81">
    <property type="entry name" value="TONB-DEPENDENT OUTER MEMBRANE RECEPTOR"/>
    <property type="match status" value="1"/>
</dbReference>
<dbReference type="PANTHER" id="PTHR32552">
    <property type="entry name" value="FERRICHROME IRON RECEPTOR-RELATED"/>
    <property type="match status" value="1"/>
</dbReference>
<dbReference type="SUPFAM" id="SSF56935">
    <property type="entry name" value="Porins"/>
    <property type="match status" value="1"/>
</dbReference>
<dbReference type="Gene3D" id="3.55.50.30">
    <property type="match status" value="1"/>
</dbReference>
<dbReference type="Pfam" id="PF00593">
    <property type="entry name" value="TonB_dep_Rec_b-barrel"/>
    <property type="match status" value="2"/>
</dbReference>
<evidence type="ECO:0000256" key="5">
    <source>
        <dbReference type="ARBA" id="ARBA00022692"/>
    </source>
</evidence>
<evidence type="ECO:0000256" key="4">
    <source>
        <dbReference type="ARBA" id="ARBA00022496"/>
    </source>
</evidence>
<keyword evidence="3 11" id="KW-1134">Transmembrane beta strand</keyword>